<proteinExistence type="predicted"/>
<protein>
    <submittedName>
        <fullName evidence="2">Uncharacterized protein</fullName>
    </submittedName>
</protein>
<reference evidence="2" key="1">
    <citation type="submission" date="2020-10" db="EMBL/GenBank/DDBJ databases">
        <authorList>
            <person name="Sedaghatjoo S."/>
        </authorList>
    </citation>
    <scope>NUCLEOTIDE SEQUENCE</scope>
    <source>
        <strain evidence="2">AZH3</strain>
    </source>
</reference>
<feature type="non-terminal residue" evidence="2">
    <location>
        <position position="1"/>
    </location>
</feature>
<dbReference type="Proteomes" id="UP000836402">
    <property type="component" value="Unassembled WGS sequence"/>
</dbReference>
<name>A0ABN7IH15_9BASI</name>
<feature type="region of interest" description="Disordered" evidence="1">
    <location>
        <begin position="1"/>
        <end position="24"/>
    </location>
</feature>
<evidence type="ECO:0000313" key="3">
    <source>
        <dbReference type="Proteomes" id="UP000836402"/>
    </source>
</evidence>
<sequence length="336" mass="36659">TSFPFLTGHSIRRPAPPRNAAGIGKTHIPAINATPIKHGKGTVARRQSSTSTYPRLHAQMPVIDTTEVGMTQGSGLTDKYLASRRSKESMTDVERMRLMVELGERAEAMIEAARAFNAAVRPTGLDFSICGVLYNQGGIEIAQPKDIVPFLELDKEDPPVSIKKITREAMCKITRAIPPVVNTAKNFRRTADLLNCDVTIPGTLLTHKVNAYKTWWMSPNSINPFISKRLVTTPERLQRTPSPFEEDVDVQEVDEEDESEGSGGRSDSFDAGVDSDLDVVFTGASNARAPPTGSHASTGGRRRKADTLDDSPSNHVKRARPSRLPRGSASSSKTRL</sequence>
<comment type="caution">
    <text evidence="2">The sequence shown here is derived from an EMBL/GenBank/DDBJ whole genome shotgun (WGS) entry which is preliminary data.</text>
</comment>
<evidence type="ECO:0000256" key="1">
    <source>
        <dbReference type="SAM" id="MobiDB-lite"/>
    </source>
</evidence>
<feature type="compositionally biased region" description="Acidic residues" evidence="1">
    <location>
        <begin position="244"/>
        <end position="260"/>
    </location>
</feature>
<feature type="region of interest" description="Disordered" evidence="1">
    <location>
        <begin position="236"/>
        <end position="336"/>
    </location>
</feature>
<accession>A0ABN7IH15</accession>
<evidence type="ECO:0000313" key="2">
    <source>
        <dbReference type="EMBL" id="CAD6898314.1"/>
    </source>
</evidence>
<gene>
    <name evidence="2" type="ORF">JKIAZH3_G4844</name>
</gene>
<keyword evidence="3" id="KW-1185">Reference proteome</keyword>
<organism evidence="2 3">
    <name type="scientific">Tilletia caries</name>
    <name type="common">wheat bunt fungus</name>
    <dbReference type="NCBI Taxonomy" id="13290"/>
    <lineage>
        <taxon>Eukaryota</taxon>
        <taxon>Fungi</taxon>
        <taxon>Dikarya</taxon>
        <taxon>Basidiomycota</taxon>
        <taxon>Ustilaginomycotina</taxon>
        <taxon>Exobasidiomycetes</taxon>
        <taxon>Tilletiales</taxon>
        <taxon>Tilletiaceae</taxon>
        <taxon>Tilletia</taxon>
    </lineage>
</organism>
<dbReference type="EMBL" id="CAJHJG010000153">
    <property type="protein sequence ID" value="CAD6898314.1"/>
    <property type="molecule type" value="Genomic_DNA"/>
</dbReference>